<gene>
    <name evidence="1" type="ORF">TorRG33x02_006020</name>
</gene>
<dbReference type="InParanoid" id="A0A2P5G052"/>
<comment type="caution">
    <text evidence="1">The sequence shown here is derived from an EMBL/GenBank/DDBJ whole genome shotgun (WGS) entry which is preliminary data.</text>
</comment>
<protein>
    <submittedName>
        <fullName evidence="1">Uncharacterized protein</fullName>
    </submittedName>
</protein>
<name>A0A2P5G052_TREOI</name>
<sequence length="32" mass="4021">EHHCPCYYNQDILKRRNYKLARNEYLTCFKSL</sequence>
<evidence type="ECO:0000313" key="1">
    <source>
        <dbReference type="EMBL" id="POO03397.1"/>
    </source>
</evidence>
<dbReference type="AlphaFoldDB" id="A0A2P5G052"/>
<dbReference type="EMBL" id="JXTC01000002">
    <property type="protein sequence ID" value="POO03397.1"/>
    <property type="molecule type" value="Genomic_DNA"/>
</dbReference>
<accession>A0A2P5G052</accession>
<feature type="non-terminal residue" evidence="1">
    <location>
        <position position="1"/>
    </location>
</feature>
<dbReference type="Proteomes" id="UP000237000">
    <property type="component" value="Unassembled WGS sequence"/>
</dbReference>
<keyword evidence="2" id="KW-1185">Reference proteome</keyword>
<evidence type="ECO:0000313" key="2">
    <source>
        <dbReference type="Proteomes" id="UP000237000"/>
    </source>
</evidence>
<organism evidence="1 2">
    <name type="scientific">Trema orientale</name>
    <name type="common">Charcoal tree</name>
    <name type="synonym">Celtis orientalis</name>
    <dbReference type="NCBI Taxonomy" id="63057"/>
    <lineage>
        <taxon>Eukaryota</taxon>
        <taxon>Viridiplantae</taxon>
        <taxon>Streptophyta</taxon>
        <taxon>Embryophyta</taxon>
        <taxon>Tracheophyta</taxon>
        <taxon>Spermatophyta</taxon>
        <taxon>Magnoliopsida</taxon>
        <taxon>eudicotyledons</taxon>
        <taxon>Gunneridae</taxon>
        <taxon>Pentapetalae</taxon>
        <taxon>rosids</taxon>
        <taxon>fabids</taxon>
        <taxon>Rosales</taxon>
        <taxon>Cannabaceae</taxon>
        <taxon>Trema</taxon>
    </lineage>
</organism>
<proteinExistence type="predicted"/>
<reference evidence="2" key="1">
    <citation type="submission" date="2016-06" db="EMBL/GenBank/DDBJ databases">
        <title>Parallel loss of symbiosis genes in relatives of nitrogen-fixing non-legume Parasponia.</title>
        <authorList>
            <person name="Van Velzen R."/>
            <person name="Holmer R."/>
            <person name="Bu F."/>
            <person name="Rutten L."/>
            <person name="Van Zeijl A."/>
            <person name="Liu W."/>
            <person name="Santuari L."/>
            <person name="Cao Q."/>
            <person name="Sharma T."/>
            <person name="Shen D."/>
            <person name="Roswanjaya Y."/>
            <person name="Wardhani T."/>
            <person name="Kalhor M.S."/>
            <person name="Jansen J."/>
            <person name="Van den Hoogen J."/>
            <person name="Gungor B."/>
            <person name="Hartog M."/>
            <person name="Hontelez J."/>
            <person name="Verver J."/>
            <person name="Yang W.-C."/>
            <person name="Schijlen E."/>
            <person name="Repin R."/>
            <person name="Schilthuizen M."/>
            <person name="Schranz E."/>
            <person name="Heidstra R."/>
            <person name="Miyata K."/>
            <person name="Fedorova E."/>
            <person name="Kohlen W."/>
            <person name="Bisseling T."/>
            <person name="Smit S."/>
            <person name="Geurts R."/>
        </authorList>
    </citation>
    <scope>NUCLEOTIDE SEQUENCE [LARGE SCALE GENOMIC DNA]</scope>
    <source>
        <strain evidence="2">cv. RG33-2</strain>
    </source>
</reference>